<comment type="similarity">
    <text evidence="2 14">Belongs to the histidine acid phosphatase family. VIP1 subfamily.</text>
</comment>
<evidence type="ECO:0000313" key="19">
    <source>
        <dbReference type="EMBL" id="KAK5169426.1"/>
    </source>
</evidence>
<feature type="compositionally biased region" description="Low complexity" evidence="16">
    <location>
        <begin position="223"/>
        <end position="242"/>
    </location>
</feature>
<feature type="compositionally biased region" description="Basic and acidic residues" evidence="16">
    <location>
        <begin position="1251"/>
        <end position="1266"/>
    </location>
</feature>
<feature type="compositionally biased region" description="Polar residues" evidence="16">
    <location>
        <begin position="1128"/>
        <end position="1156"/>
    </location>
</feature>
<evidence type="ECO:0000256" key="11">
    <source>
        <dbReference type="ARBA" id="ARBA00033696"/>
    </source>
</evidence>
<comment type="catalytic activity">
    <reaction evidence="11">
        <text>5-diphospho-1D-myo-inositol 1,2,3,4,6-pentakisphosphate + ATP + H(+) = 1,5-bis(diphospho)-1D-myo-inositol 2,3,4,6-tetrakisphosphate + ADP</text>
        <dbReference type="Rhea" id="RHEA:10276"/>
        <dbReference type="ChEBI" id="CHEBI:15378"/>
        <dbReference type="ChEBI" id="CHEBI:30616"/>
        <dbReference type="ChEBI" id="CHEBI:58628"/>
        <dbReference type="ChEBI" id="CHEBI:77983"/>
        <dbReference type="ChEBI" id="CHEBI:456216"/>
        <dbReference type="EC" id="2.7.4.24"/>
    </reaction>
    <physiologicalReaction direction="left-to-right" evidence="11">
        <dbReference type="Rhea" id="RHEA:10277"/>
    </physiologicalReaction>
</comment>
<dbReference type="PANTHER" id="PTHR12750:SF9">
    <property type="entry name" value="INOSITOL HEXAKISPHOSPHATE AND DIPHOSPHOINOSITOL-PENTAKISPHOSPHATE KINASE"/>
    <property type="match status" value="1"/>
</dbReference>
<keyword evidence="5" id="KW-0597">Phosphoprotein</keyword>
<feature type="compositionally biased region" description="Low complexity" evidence="16">
    <location>
        <begin position="258"/>
        <end position="273"/>
    </location>
</feature>
<feature type="compositionally biased region" description="Low complexity" evidence="16">
    <location>
        <begin position="153"/>
        <end position="183"/>
    </location>
</feature>
<feature type="region of interest" description="Disordered" evidence="16">
    <location>
        <begin position="1240"/>
        <end position="1298"/>
    </location>
</feature>
<feature type="compositionally biased region" description="Low complexity" evidence="16">
    <location>
        <begin position="712"/>
        <end position="725"/>
    </location>
</feature>
<dbReference type="GeneID" id="89926743"/>
<evidence type="ECO:0000256" key="1">
    <source>
        <dbReference type="ARBA" id="ARBA00004245"/>
    </source>
</evidence>
<gene>
    <name evidence="19" type="primary">VIP1</name>
    <name evidence="19" type="ORF">LTR77_005402</name>
</gene>
<evidence type="ECO:0000256" key="7">
    <source>
        <dbReference type="ARBA" id="ARBA00022741"/>
    </source>
</evidence>
<feature type="region of interest" description="Disordered" evidence="16">
    <location>
        <begin position="223"/>
        <end position="285"/>
    </location>
</feature>
<keyword evidence="8 14" id="KW-0418">Kinase</keyword>
<dbReference type="Gene3D" id="3.40.50.1240">
    <property type="entry name" value="Phosphoglycerate mutase-like"/>
    <property type="match status" value="1"/>
</dbReference>
<dbReference type="GO" id="GO:0052723">
    <property type="term" value="F:inositol hexakisphosphate 1-kinase activity"/>
    <property type="evidence" value="ECO:0007669"/>
    <property type="project" value="UniProtKB-ARBA"/>
</dbReference>
<evidence type="ECO:0000256" key="3">
    <source>
        <dbReference type="ARBA" id="ARBA00012893"/>
    </source>
</evidence>
<feature type="compositionally biased region" description="Polar residues" evidence="16">
    <location>
        <begin position="67"/>
        <end position="76"/>
    </location>
</feature>
<feature type="compositionally biased region" description="Polar residues" evidence="16">
    <location>
        <begin position="184"/>
        <end position="210"/>
    </location>
</feature>
<dbReference type="GO" id="GO:0005524">
    <property type="term" value="F:ATP binding"/>
    <property type="evidence" value="ECO:0007669"/>
    <property type="project" value="UniProtKB-KW"/>
</dbReference>
<dbReference type="GO" id="GO:0006020">
    <property type="term" value="P:inositol metabolic process"/>
    <property type="evidence" value="ECO:0007669"/>
    <property type="project" value="TreeGrafter"/>
</dbReference>
<evidence type="ECO:0000256" key="12">
    <source>
        <dbReference type="ARBA" id="ARBA00034629"/>
    </source>
</evidence>
<feature type="region of interest" description="Disordered" evidence="16">
    <location>
        <begin position="1125"/>
        <end position="1156"/>
    </location>
</feature>
<dbReference type="InterPro" id="IPR040557">
    <property type="entry name" value="VIP1_N"/>
</dbReference>
<evidence type="ECO:0000256" key="8">
    <source>
        <dbReference type="ARBA" id="ARBA00022777"/>
    </source>
</evidence>
<comment type="catalytic activity">
    <reaction evidence="12">
        <text>1D-myo-inositol hexakisphosphate + ATP = 1-diphospho-1D-myo-inositol 2,3,4,5,6-pentakisphosphate + ADP</text>
        <dbReference type="Rhea" id="RHEA:37459"/>
        <dbReference type="ChEBI" id="CHEBI:30616"/>
        <dbReference type="ChEBI" id="CHEBI:58130"/>
        <dbReference type="ChEBI" id="CHEBI:74946"/>
        <dbReference type="ChEBI" id="CHEBI:456216"/>
        <dbReference type="EC" id="2.7.4.24"/>
    </reaction>
    <physiologicalReaction direction="left-to-right" evidence="12">
        <dbReference type="Rhea" id="RHEA:37460"/>
    </physiologicalReaction>
</comment>
<evidence type="ECO:0000256" key="6">
    <source>
        <dbReference type="ARBA" id="ARBA00022679"/>
    </source>
</evidence>
<feature type="domain" description="VIP1 N-terminal" evidence="18">
    <location>
        <begin position="288"/>
        <end position="377"/>
    </location>
</feature>
<feature type="compositionally biased region" description="Low complexity" evidence="16">
    <location>
        <begin position="1267"/>
        <end position="1276"/>
    </location>
</feature>
<dbReference type="GO" id="GO:0032958">
    <property type="term" value="P:inositol phosphate biosynthetic process"/>
    <property type="evidence" value="ECO:0007669"/>
    <property type="project" value="TreeGrafter"/>
</dbReference>
<comment type="caution">
    <text evidence="19">The sequence shown here is derived from an EMBL/GenBank/DDBJ whole genome shotgun (WGS) entry which is preliminary data.</text>
</comment>
<feature type="compositionally biased region" description="Polar residues" evidence="16">
    <location>
        <begin position="651"/>
        <end position="668"/>
    </location>
</feature>
<dbReference type="Gene3D" id="3.40.50.11950">
    <property type="match status" value="1"/>
</dbReference>
<comment type="subcellular location">
    <subcellularLocation>
        <location evidence="1 14">Cytoplasm</location>
        <location evidence="1 14">Cytoskeleton</location>
    </subcellularLocation>
</comment>
<feature type="region of interest" description="Disordered" evidence="16">
    <location>
        <begin position="1537"/>
        <end position="1560"/>
    </location>
</feature>
<feature type="region of interest" description="Disordered" evidence="16">
    <location>
        <begin position="635"/>
        <end position="781"/>
    </location>
</feature>
<dbReference type="Pfam" id="PF08443">
    <property type="entry name" value="RimK"/>
    <property type="match status" value="1"/>
</dbReference>
<dbReference type="InterPro" id="IPR013651">
    <property type="entry name" value="ATP-grasp_RimK-type"/>
</dbReference>
<dbReference type="FunFam" id="3.30.470.20:FF:000036">
    <property type="entry name" value="Inositol hexakisphosphate and diphosphoinositol-pentakisphosphate kinase"/>
    <property type="match status" value="1"/>
</dbReference>
<dbReference type="GO" id="GO:0005829">
    <property type="term" value="C:cytosol"/>
    <property type="evidence" value="ECO:0007669"/>
    <property type="project" value="TreeGrafter"/>
</dbReference>
<evidence type="ECO:0000256" key="14">
    <source>
        <dbReference type="RuleBase" id="RU365032"/>
    </source>
</evidence>
<dbReference type="GO" id="GO:0005856">
    <property type="term" value="C:cytoskeleton"/>
    <property type="evidence" value="ECO:0007669"/>
    <property type="project" value="UniProtKB-SubCell"/>
</dbReference>
<evidence type="ECO:0000256" key="16">
    <source>
        <dbReference type="SAM" id="MobiDB-lite"/>
    </source>
</evidence>
<dbReference type="EMBL" id="JAVRRT010000008">
    <property type="protein sequence ID" value="KAK5169426.1"/>
    <property type="molecule type" value="Genomic_DNA"/>
</dbReference>
<name>A0AAV9P8D7_9PEZI</name>
<evidence type="ECO:0000256" key="4">
    <source>
        <dbReference type="ARBA" id="ARBA00022490"/>
    </source>
</evidence>
<keyword evidence="7 14" id="KW-0547">Nucleotide-binding</keyword>
<feature type="compositionally biased region" description="Polar residues" evidence="16">
    <location>
        <begin position="9"/>
        <end position="33"/>
    </location>
</feature>
<dbReference type="FunFam" id="3.40.50.11950:FF:000002">
    <property type="entry name" value="Inositol hexakisphosphate and diphosphoinositol-pentakisphosphate kinase"/>
    <property type="match status" value="1"/>
</dbReference>
<proteinExistence type="inferred from homology"/>
<feature type="compositionally biased region" description="Basic and acidic residues" evidence="16">
    <location>
        <begin position="878"/>
        <end position="899"/>
    </location>
</feature>
<organism evidence="19 20">
    <name type="scientific">Saxophila tyrrhenica</name>
    <dbReference type="NCBI Taxonomy" id="1690608"/>
    <lineage>
        <taxon>Eukaryota</taxon>
        <taxon>Fungi</taxon>
        <taxon>Dikarya</taxon>
        <taxon>Ascomycota</taxon>
        <taxon>Pezizomycotina</taxon>
        <taxon>Dothideomycetes</taxon>
        <taxon>Dothideomycetidae</taxon>
        <taxon>Mycosphaerellales</taxon>
        <taxon>Extremaceae</taxon>
        <taxon>Saxophila</taxon>
    </lineage>
</organism>
<accession>A0AAV9P8D7</accession>
<keyword evidence="15" id="KW-0175">Coiled coil</keyword>
<dbReference type="GO" id="GO:0033857">
    <property type="term" value="F:5-diphosphoinositol pentakisphosphate 1-kinase activity"/>
    <property type="evidence" value="ECO:0007669"/>
    <property type="project" value="TreeGrafter"/>
</dbReference>
<comment type="function">
    <text evidence="14">Bifunctional inositol kinase that acts in concert with the IP6K kinases to synthesize the diphosphate group-containing inositol pyrophosphates diphosphoinositol pentakisphosphate, PP-InsP5, and bis-diphosphoinositol tetrakisphosphate, (PP)2-InsP4. PP-InsP5 and (PP)2-InsP4, also respectively called InsP7 and InsP8, may regulate a variety of cellular processes, including apoptosis, vesicle trafficking, cytoskeletal dynamics, and exocytosis. Phosphorylates inositol hexakisphosphate (InsP6).</text>
</comment>
<sequence length="1560" mass="170917">MASNFEPLSRTTSGESERSQSSFKLLQRAPSSQHKARHADLEPSSGDVERASLSMPPPALKPVPRQQGVSSNSIRSVDQEIMGSISGQQEEAKLPRAGVTTHGDPAGDSGILSPLVPDPDSQTASTSKRRSDPGLVDMHLKKISLPHGKSAPSSVVGSSDQDGVLSHVNAPAVEADEQAAQADSSNRATTATQHLSVTAQSQNGALSPSLDSSLKEAQFISTTAPSVTSASSSVTAPTSPTPGFTRESRQSRGRMPVPSRRISTSGPSSTSASMERPTAEKNPNRIGTIGICALDSKARSKPSRNILNRLMGKDNDFDVVIFGDKVILDENVENWPVCDFLISFFSDGFPLEKAIAYAKLRRPFCVNDVPMQTVLWDRRLCLMILDQLGVPTPARLEINRDGGPVTLSMDISQRMYQLTGVKMTGSEGRGGDLPPPRDIHMEDDNDTLVVDGHRLTKPFVEKPVSGEDHNINIYYPKSQGGGGRRLFRKVNNKSSEKDATLIIPCVISDSESSYIYEQFLKVENAEDVKAYTVGPDFCHAETRKSPVVDGVVKRNPNGKEVRYVTSLTKEEQVMAAKIASGFGQRVCGFDLLRVGDSSYVIDVNGWSFVKDNNEYYDKCASILKAMFIREKLRWGGQPTPSETDDKEYSFPPTSAPDNASGTKKTQASKVDVERGNHRNTLKQVLRSRSISQLRDHVSHAAHKVGHPASARSPSGTTSPITSPPTLERASSWQKIPPTSVPKHDSLPPPVASHLNVRGVNSPERPASSSELEEPPTEVEVPSVLPAPASKSQWKLKGMVAVKFKFTFHSKPFVDLLKGHQEEVLLVGEAALKSVQVAVKEALNGGLEDASKLKILQNALAKKGAWPGTKVQIKPMFKKPKDGKDGAGKEQKKSKHEKESNANGGSEPIAGSLNQSEVEPGKQQITAEPESQTGTDQSGSSPSQHRSNSVGEVTLSRAAAADNNLVLDKLQLIMKWGGEPTHSARYQAAELGDNMRNDLLLMNRDVLNDVRIFTSSERRVTTSAQIFAGTFRNEKDVDDHHIRVRKDLLDDSNAAKDEMDKVKKKLKGLLRQGYAVPEQFAWPKNTPEPYVVVRNVVDLMKFHRRVMRNNFAKLQTSDAVSALERVKSPATSSADTDFTLSNGGPQPPNSASSVQSRWCTGEDAELFKERWEKLFNEFTDPEKVDPSKISELYDTMKFDALHNRQFLEWIFTPSQSILLEEEGGDARKLTRTESVVAREEFAQTHNGIQPTDDAKGDHEIKKTDKSSRSGTASTASSNLGPSVEKERHSLSHKMGIKRRSADIKTAARTAMAGESAEDSYFNLYKGTGTAAESKLRSDIRLEKLNELYGLSKVLFDFIGPQEYGITDSEKLEIGLLTSLPLLKEIVTDLEEVQASDDAKSFIYFTKESHIYTLLNCILEGGVQTKIARNAIPELDYLSQICFELYESENAEADIDPSNPESNFNYSIRISISPGCHTFDPLDVQLDSKHCIGNAPRRTLTPHGNWKDVLETLRAKFHTVKLPKSFVAINLSEKIPQEFAKGEPGTEEEDVVTPASPIAPVH</sequence>
<evidence type="ECO:0000256" key="5">
    <source>
        <dbReference type="ARBA" id="ARBA00022553"/>
    </source>
</evidence>
<dbReference type="RefSeq" id="XP_064658772.1">
    <property type="nucleotide sequence ID" value="XM_064802647.1"/>
</dbReference>
<feature type="region of interest" description="Disordered" evidence="16">
    <location>
        <begin position="1"/>
        <end position="210"/>
    </location>
</feature>
<keyword evidence="6 14" id="KW-0808">Transferase</keyword>
<dbReference type="InterPro" id="IPR037446">
    <property type="entry name" value="His_Pase_VIP1"/>
</dbReference>
<dbReference type="EC" id="2.7.4.24" evidence="3 14"/>
<keyword evidence="9 14" id="KW-0067">ATP-binding</keyword>
<reference evidence="19 20" key="1">
    <citation type="submission" date="2023-08" db="EMBL/GenBank/DDBJ databases">
        <title>Black Yeasts Isolated from many extreme environments.</title>
        <authorList>
            <person name="Coleine C."/>
            <person name="Stajich J.E."/>
            <person name="Selbmann L."/>
        </authorList>
    </citation>
    <scope>NUCLEOTIDE SEQUENCE [LARGE SCALE GENOMIC DNA]</scope>
    <source>
        <strain evidence="19 20">CCFEE 5935</strain>
    </source>
</reference>
<keyword evidence="10" id="KW-0206">Cytoskeleton</keyword>
<evidence type="ECO:0000256" key="9">
    <source>
        <dbReference type="ARBA" id="ARBA00022840"/>
    </source>
</evidence>
<evidence type="ECO:0000256" key="15">
    <source>
        <dbReference type="SAM" id="Coils"/>
    </source>
</evidence>
<dbReference type="GO" id="GO:0052843">
    <property type="term" value="F:inositol-1-diphosphate-2,3,4,5,6-pentakisphosphate diphosphatase activity"/>
    <property type="evidence" value="ECO:0007669"/>
    <property type="project" value="UniProtKB-ARBA"/>
</dbReference>
<evidence type="ECO:0000256" key="13">
    <source>
        <dbReference type="ARBA" id="ARBA00071668"/>
    </source>
</evidence>
<dbReference type="Gene3D" id="3.30.470.20">
    <property type="entry name" value="ATP-grasp fold, B domain"/>
    <property type="match status" value="1"/>
</dbReference>
<feature type="compositionally biased region" description="Polar residues" evidence="16">
    <location>
        <begin position="911"/>
        <end position="950"/>
    </location>
</feature>
<evidence type="ECO:0000259" key="18">
    <source>
        <dbReference type="Pfam" id="PF18086"/>
    </source>
</evidence>
<evidence type="ECO:0000256" key="10">
    <source>
        <dbReference type="ARBA" id="ARBA00023212"/>
    </source>
</evidence>
<evidence type="ECO:0000256" key="2">
    <source>
        <dbReference type="ARBA" id="ARBA00005609"/>
    </source>
</evidence>
<keyword evidence="20" id="KW-1185">Reference proteome</keyword>
<dbReference type="InterPro" id="IPR029033">
    <property type="entry name" value="His_PPase_superfam"/>
</dbReference>
<dbReference type="PANTHER" id="PTHR12750">
    <property type="entry name" value="DIPHOSPHOINOSITOL PENTAKISPHOSPHATE KINASE"/>
    <property type="match status" value="1"/>
</dbReference>
<dbReference type="Pfam" id="PF18086">
    <property type="entry name" value="PPIP5K2_N"/>
    <property type="match status" value="1"/>
</dbReference>
<dbReference type="Proteomes" id="UP001337655">
    <property type="component" value="Unassembled WGS sequence"/>
</dbReference>
<keyword evidence="4 14" id="KW-0963">Cytoplasm</keyword>
<evidence type="ECO:0000259" key="17">
    <source>
        <dbReference type="Pfam" id="PF08443"/>
    </source>
</evidence>
<dbReference type="InterPro" id="IPR000560">
    <property type="entry name" value="His_Pase_clade-2"/>
</dbReference>
<feature type="coiled-coil region" evidence="15">
    <location>
        <begin position="1044"/>
        <end position="1071"/>
    </location>
</feature>
<dbReference type="SUPFAM" id="SSF53254">
    <property type="entry name" value="Phosphoglycerate mutase-like"/>
    <property type="match status" value="1"/>
</dbReference>
<dbReference type="Pfam" id="PF00328">
    <property type="entry name" value="His_Phos_2"/>
    <property type="match status" value="1"/>
</dbReference>
<evidence type="ECO:0000313" key="20">
    <source>
        <dbReference type="Proteomes" id="UP001337655"/>
    </source>
</evidence>
<feature type="domain" description="ATP-grasp fold RimK-type" evidence="17">
    <location>
        <begin position="507"/>
        <end position="605"/>
    </location>
</feature>
<feature type="region of interest" description="Disordered" evidence="16">
    <location>
        <begin position="870"/>
        <end position="950"/>
    </location>
</feature>
<protein>
    <recommendedName>
        <fullName evidence="13 14">Inositol hexakisphosphate and diphosphoinositol-pentakisphosphate kinase</fullName>
        <ecNumber evidence="3 14">2.7.4.24</ecNumber>
    </recommendedName>
</protein>